<organism evidence="1 2">
    <name type="scientific">Methylobacterium nodulans (strain LMG 21967 / CNCM I-2342 / ORS 2060)</name>
    <dbReference type="NCBI Taxonomy" id="460265"/>
    <lineage>
        <taxon>Bacteria</taxon>
        <taxon>Pseudomonadati</taxon>
        <taxon>Pseudomonadota</taxon>
        <taxon>Alphaproteobacteria</taxon>
        <taxon>Hyphomicrobiales</taxon>
        <taxon>Methylobacteriaceae</taxon>
        <taxon>Methylobacterium</taxon>
    </lineage>
</organism>
<accession>B8ISJ4</accession>
<dbReference type="KEGG" id="mno:Mnod_3939"/>
<name>B8ISJ4_METNO</name>
<evidence type="ECO:0000313" key="2">
    <source>
        <dbReference type="Proteomes" id="UP000008207"/>
    </source>
</evidence>
<dbReference type="EMBL" id="CP001349">
    <property type="protein sequence ID" value="ACL58834.1"/>
    <property type="molecule type" value="Genomic_DNA"/>
</dbReference>
<sequence length="31" mass="3404">MLELEGPTVGAQTGRAADFRLRLFVLLKPGF</sequence>
<gene>
    <name evidence="1" type="ordered locus">Mnod_3939</name>
</gene>
<reference evidence="1 2" key="1">
    <citation type="submission" date="2009-01" db="EMBL/GenBank/DDBJ databases">
        <title>Complete sequence of chromosome of Methylobacterium nodulans ORS 2060.</title>
        <authorList>
            <consortium name="US DOE Joint Genome Institute"/>
            <person name="Lucas S."/>
            <person name="Copeland A."/>
            <person name="Lapidus A."/>
            <person name="Glavina del Rio T."/>
            <person name="Dalin E."/>
            <person name="Tice H."/>
            <person name="Bruce D."/>
            <person name="Goodwin L."/>
            <person name="Pitluck S."/>
            <person name="Sims D."/>
            <person name="Brettin T."/>
            <person name="Detter J.C."/>
            <person name="Han C."/>
            <person name="Larimer F."/>
            <person name="Land M."/>
            <person name="Hauser L."/>
            <person name="Kyrpides N."/>
            <person name="Ivanova N."/>
            <person name="Marx C.J."/>
            <person name="Richardson P."/>
        </authorList>
    </citation>
    <scope>NUCLEOTIDE SEQUENCE [LARGE SCALE GENOMIC DNA]</scope>
    <source>
        <strain evidence="2">LMG 21967 / CNCM I-2342 / ORS 2060</strain>
    </source>
</reference>
<dbReference type="AlphaFoldDB" id="B8ISJ4"/>
<keyword evidence="2" id="KW-1185">Reference proteome</keyword>
<evidence type="ECO:0000313" key="1">
    <source>
        <dbReference type="EMBL" id="ACL58834.1"/>
    </source>
</evidence>
<dbReference type="HOGENOM" id="CLU_3397407_0_0_5"/>
<proteinExistence type="predicted"/>
<protein>
    <submittedName>
        <fullName evidence="1">Uncharacterized protein</fullName>
    </submittedName>
</protein>
<dbReference type="Proteomes" id="UP000008207">
    <property type="component" value="Chromosome"/>
</dbReference>